<feature type="region of interest" description="Disordered" evidence="1">
    <location>
        <begin position="187"/>
        <end position="243"/>
    </location>
</feature>
<feature type="compositionally biased region" description="Polar residues" evidence="1">
    <location>
        <begin position="187"/>
        <end position="204"/>
    </location>
</feature>
<keyword evidence="3" id="KW-1185">Reference proteome</keyword>
<dbReference type="EMBL" id="JBANRG010000023">
    <property type="protein sequence ID" value="KAK7455211.1"/>
    <property type="molecule type" value="Genomic_DNA"/>
</dbReference>
<sequence length="243" mass="26555">MELQRFYTGHVSSAIPPHRYPQVYNLRIGGKRRRRRSSSSESGRGRQTGKPSKSSPLAQAHAVSFLELNLGLEDDESDSDTEKDSMAVLVGRQESEYDCVPLTNPWPESSEKSGSQFSYERNTYLPEPQTEPRGQVSVSYLPFQSCSDLTSTLEPHEPSTPPGLGAAAQTILQLCDQLEYIANSMLPQSTAPKPQPESSDSMSLAESLMDEAFPSSGMLFDGSPFAELPPVMDTSDSSTLVSV</sequence>
<protein>
    <submittedName>
        <fullName evidence="2">Uncharacterized protein</fullName>
    </submittedName>
</protein>
<proteinExistence type="predicted"/>
<accession>A0ABR1JCG0</accession>
<comment type="caution">
    <text evidence="2">The sequence shown here is derived from an EMBL/GenBank/DDBJ whole genome shotgun (WGS) entry which is preliminary data.</text>
</comment>
<name>A0ABR1JCG0_9AGAR</name>
<evidence type="ECO:0000313" key="2">
    <source>
        <dbReference type="EMBL" id="KAK7455211.1"/>
    </source>
</evidence>
<gene>
    <name evidence="2" type="ORF">VKT23_011086</name>
</gene>
<feature type="region of interest" description="Disordered" evidence="1">
    <location>
        <begin position="1"/>
        <end position="60"/>
    </location>
</feature>
<evidence type="ECO:0000313" key="3">
    <source>
        <dbReference type="Proteomes" id="UP001498398"/>
    </source>
</evidence>
<organism evidence="2 3">
    <name type="scientific">Marasmiellus scandens</name>
    <dbReference type="NCBI Taxonomy" id="2682957"/>
    <lineage>
        <taxon>Eukaryota</taxon>
        <taxon>Fungi</taxon>
        <taxon>Dikarya</taxon>
        <taxon>Basidiomycota</taxon>
        <taxon>Agaricomycotina</taxon>
        <taxon>Agaricomycetes</taxon>
        <taxon>Agaricomycetidae</taxon>
        <taxon>Agaricales</taxon>
        <taxon>Marasmiineae</taxon>
        <taxon>Omphalotaceae</taxon>
        <taxon>Marasmiellus</taxon>
    </lineage>
</organism>
<dbReference type="Proteomes" id="UP001498398">
    <property type="component" value="Unassembled WGS sequence"/>
</dbReference>
<evidence type="ECO:0000256" key="1">
    <source>
        <dbReference type="SAM" id="MobiDB-lite"/>
    </source>
</evidence>
<reference evidence="2 3" key="1">
    <citation type="submission" date="2024-01" db="EMBL/GenBank/DDBJ databases">
        <title>A draft genome for the cacao thread blight pathogen Marasmiellus scandens.</title>
        <authorList>
            <person name="Baruah I.K."/>
            <person name="Leung J."/>
            <person name="Bukari Y."/>
            <person name="Amoako-Attah I."/>
            <person name="Meinhardt L.W."/>
            <person name="Bailey B.A."/>
            <person name="Cohen S.P."/>
        </authorList>
    </citation>
    <scope>NUCLEOTIDE SEQUENCE [LARGE SCALE GENOMIC DNA]</scope>
    <source>
        <strain evidence="2 3">GH-19</strain>
    </source>
</reference>
<feature type="region of interest" description="Disordered" evidence="1">
    <location>
        <begin position="99"/>
        <end position="118"/>
    </location>
</feature>
<feature type="compositionally biased region" description="Polar residues" evidence="1">
    <location>
        <begin position="234"/>
        <end position="243"/>
    </location>
</feature>